<sequence length="74" mass="8755">MKIEYVIYAVIDSSTNEREEVARDEEERTPEELQGLQAAIARMYGIDFEYEYLVIEKQVTFTEPLLKEGYEWQG</sequence>
<dbReference type="RefSeq" id="WP_095326984.1">
    <property type="nucleotide sequence ID" value="NZ_NPCC01000029.1"/>
</dbReference>
<dbReference type="Proteomes" id="UP000216207">
    <property type="component" value="Unassembled WGS sequence"/>
</dbReference>
<protein>
    <submittedName>
        <fullName evidence="1">Uncharacterized protein</fullName>
    </submittedName>
</protein>
<gene>
    <name evidence="1" type="ORF">CHH72_16535</name>
</gene>
<proteinExistence type="predicted"/>
<evidence type="ECO:0000313" key="2">
    <source>
        <dbReference type="Proteomes" id="UP000216207"/>
    </source>
</evidence>
<dbReference type="EMBL" id="NPCC01000029">
    <property type="protein sequence ID" value="PAE87736.1"/>
    <property type="molecule type" value="Genomic_DNA"/>
</dbReference>
<organism evidence="1 2">
    <name type="scientific">Shouchella clausii</name>
    <name type="common">Alkalihalobacillus clausii</name>
    <dbReference type="NCBI Taxonomy" id="79880"/>
    <lineage>
        <taxon>Bacteria</taxon>
        <taxon>Bacillati</taxon>
        <taxon>Bacillota</taxon>
        <taxon>Bacilli</taxon>
        <taxon>Bacillales</taxon>
        <taxon>Bacillaceae</taxon>
        <taxon>Shouchella</taxon>
    </lineage>
</organism>
<evidence type="ECO:0000313" key="1">
    <source>
        <dbReference type="EMBL" id="PAE87736.1"/>
    </source>
</evidence>
<accession>A0A268NW75</accession>
<comment type="caution">
    <text evidence="1">The sequence shown here is derived from an EMBL/GenBank/DDBJ whole genome shotgun (WGS) entry which is preliminary data.</text>
</comment>
<reference evidence="1 2" key="1">
    <citation type="submission" date="2017-07" db="EMBL/GenBank/DDBJ databases">
        <title>Isolation and whole genome analysis of endospore-forming bacteria from heroin.</title>
        <authorList>
            <person name="Kalinowski J."/>
            <person name="Ahrens B."/>
            <person name="Al-Dilaimi A."/>
            <person name="Winkler A."/>
            <person name="Wibberg D."/>
            <person name="Schleenbecker U."/>
            <person name="Ruckert C."/>
            <person name="Wolfel R."/>
            <person name="Grass G."/>
        </authorList>
    </citation>
    <scope>NUCLEOTIDE SEQUENCE [LARGE SCALE GENOMIC DNA]</scope>
    <source>
        <strain evidence="1 2">7539</strain>
    </source>
</reference>
<name>A0A268NW75_SHOCL</name>
<dbReference type="AlphaFoldDB" id="A0A268NW75"/>